<dbReference type="AlphaFoldDB" id="A0A2H1GPX9"/>
<dbReference type="EMBL" id="LT854259">
    <property type="protein sequence ID" value="SMR55637.1"/>
    <property type="molecule type" value="Genomic_DNA"/>
</dbReference>
<gene>
    <name evidence="2" type="ORF">ZT1E4_G7985</name>
</gene>
<dbReference type="Proteomes" id="UP000245764">
    <property type="component" value="Chromosome 7"/>
</dbReference>
<reference evidence="3" key="1">
    <citation type="submission" date="2017-05" db="EMBL/GenBank/DDBJ databases">
        <authorList>
            <person name="Song R."/>
            <person name="Chenine A.L."/>
            <person name="Ruprecht R.M."/>
        </authorList>
    </citation>
    <scope>NUCLEOTIDE SEQUENCE [LARGE SCALE GENOMIC DNA]</scope>
</reference>
<organism evidence="2 3">
    <name type="scientific">Zymoseptoria tritici ST99CH_1E4</name>
    <dbReference type="NCBI Taxonomy" id="1276532"/>
    <lineage>
        <taxon>Eukaryota</taxon>
        <taxon>Fungi</taxon>
        <taxon>Dikarya</taxon>
        <taxon>Ascomycota</taxon>
        <taxon>Pezizomycotina</taxon>
        <taxon>Dothideomycetes</taxon>
        <taxon>Dothideomycetidae</taxon>
        <taxon>Mycosphaerellales</taxon>
        <taxon>Mycosphaerellaceae</taxon>
        <taxon>Zymoseptoria</taxon>
    </lineage>
</organism>
<accession>A0A2H1GPX9</accession>
<evidence type="ECO:0000256" key="1">
    <source>
        <dbReference type="SAM" id="MobiDB-lite"/>
    </source>
</evidence>
<feature type="region of interest" description="Disordered" evidence="1">
    <location>
        <begin position="1"/>
        <end position="32"/>
    </location>
</feature>
<name>A0A2H1GPX9_ZYMTR</name>
<evidence type="ECO:0000313" key="3">
    <source>
        <dbReference type="Proteomes" id="UP000245764"/>
    </source>
</evidence>
<dbReference type="InterPro" id="IPR038883">
    <property type="entry name" value="AN11006-like"/>
</dbReference>
<protein>
    <submittedName>
        <fullName evidence="2">Uncharacterized protein</fullName>
    </submittedName>
</protein>
<evidence type="ECO:0000313" key="2">
    <source>
        <dbReference type="EMBL" id="SMR55637.1"/>
    </source>
</evidence>
<dbReference type="PANTHER" id="PTHR42085:SF1">
    <property type="entry name" value="F-BOX DOMAIN-CONTAINING PROTEIN"/>
    <property type="match status" value="1"/>
</dbReference>
<dbReference type="PANTHER" id="PTHR42085">
    <property type="entry name" value="F-BOX DOMAIN-CONTAINING PROTEIN"/>
    <property type="match status" value="1"/>
</dbReference>
<proteinExistence type="predicted"/>
<feature type="compositionally biased region" description="Basic and acidic residues" evidence="1">
    <location>
        <begin position="1"/>
        <end position="25"/>
    </location>
</feature>
<sequence length="293" mass="31996">MCVDEAGTHHKASETMGKDAQRADASKPSQKSLATRFISDGTHRCTLPETFSAMSYAEALKSGSYIAPSYPAPPPCKLLMLCAEIRNDIYELAFTTDASPDEEVDLLAASAPSGNLLRTSSQIHAEAKGLFATARDSYWSTTNFTIVDRKLGRPRTSPKGKTTKAALAAIPDAALQKITKLQLKLPLTGVLRTMYVFGGRPPQITAMGTIEWIEQDHWQVCSGSTIQRGFYISIRHSPAGEARPRFFTRPPPDLKAIREAGTGEHSTSDVPVSLRQQLDVMFRLLNETDGGRV</sequence>